<dbReference type="EMBL" id="AMZH03020526">
    <property type="protein sequence ID" value="RRT39092.1"/>
    <property type="molecule type" value="Genomic_DNA"/>
</dbReference>
<evidence type="ECO:0000313" key="1">
    <source>
        <dbReference type="EMBL" id="RRT39092.1"/>
    </source>
</evidence>
<protein>
    <submittedName>
        <fullName evidence="1">Uncharacterized protein</fullName>
    </submittedName>
</protein>
<proteinExistence type="predicted"/>
<gene>
    <name evidence="1" type="ORF">B296_00051940</name>
</gene>
<feature type="non-terminal residue" evidence="1">
    <location>
        <position position="1"/>
    </location>
</feature>
<organism evidence="1 2">
    <name type="scientific">Ensete ventricosum</name>
    <name type="common">Abyssinian banana</name>
    <name type="synonym">Musa ensete</name>
    <dbReference type="NCBI Taxonomy" id="4639"/>
    <lineage>
        <taxon>Eukaryota</taxon>
        <taxon>Viridiplantae</taxon>
        <taxon>Streptophyta</taxon>
        <taxon>Embryophyta</taxon>
        <taxon>Tracheophyta</taxon>
        <taxon>Spermatophyta</taxon>
        <taxon>Magnoliopsida</taxon>
        <taxon>Liliopsida</taxon>
        <taxon>Zingiberales</taxon>
        <taxon>Musaceae</taxon>
        <taxon>Ensete</taxon>
    </lineage>
</organism>
<name>A0A426XI11_ENSVE</name>
<evidence type="ECO:0000313" key="2">
    <source>
        <dbReference type="Proteomes" id="UP000287651"/>
    </source>
</evidence>
<reference evidence="1 2" key="1">
    <citation type="journal article" date="2014" name="Agronomy (Basel)">
        <title>A Draft Genome Sequence for Ensete ventricosum, the Drought-Tolerant Tree Against Hunger.</title>
        <authorList>
            <person name="Harrison J."/>
            <person name="Moore K.A."/>
            <person name="Paszkiewicz K."/>
            <person name="Jones T."/>
            <person name="Grant M."/>
            <person name="Ambacheew D."/>
            <person name="Muzemil S."/>
            <person name="Studholme D.J."/>
        </authorList>
    </citation>
    <scope>NUCLEOTIDE SEQUENCE [LARGE SCALE GENOMIC DNA]</scope>
</reference>
<dbReference type="AlphaFoldDB" id="A0A426XI11"/>
<accession>A0A426XI11</accession>
<sequence length="107" mass="11477">NALALFPHPHYATRRLRLPLSVDSHATKGRPVPLLLLVVALVVGRNPLWAGCWGCPLQAGRWRQPLAGAALQLVAPMGWPQPIVPCEGGLVVADRPYNGPGRGQLPL</sequence>
<comment type="caution">
    <text evidence="1">The sequence shown here is derived from an EMBL/GenBank/DDBJ whole genome shotgun (WGS) entry which is preliminary data.</text>
</comment>
<dbReference type="Proteomes" id="UP000287651">
    <property type="component" value="Unassembled WGS sequence"/>
</dbReference>